<dbReference type="Gene3D" id="1.25.40.180">
    <property type="match status" value="3"/>
</dbReference>
<evidence type="ECO:0000256" key="5">
    <source>
        <dbReference type="ARBA" id="ARBA00022540"/>
    </source>
</evidence>
<keyword evidence="4" id="KW-1017">Isopeptide bond</keyword>
<dbReference type="GO" id="GO:0006417">
    <property type="term" value="P:regulation of translation"/>
    <property type="evidence" value="ECO:0007669"/>
    <property type="project" value="UniProtKB-KW"/>
</dbReference>
<comment type="function">
    <text evidence="11">Appears to play a role in the switch from cap-dependent to IRES-mediated translation during mitosis, apoptosis and viral infection. Cleaved by some caspases and viral proteases.</text>
</comment>
<feature type="compositionally biased region" description="Basic and acidic residues" evidence="14">
    <location>
        <begin position="504"/>
        <end position="513"/>
    </location>
</feature>
<dbReference type="PANTHER" id="PTHR23253:SF9">
    <property type="entry name" value="EUKARYOTIC TRANSLATION INITIATION FACTOR 4 GAMMA 2"/>
    <property type="match status" value="1"/>
</dbReference>
<feature type="compositionally biased region" description="Basic residues" evidence="14">
    <location>
        <begin position="636"/>
        <end position="647"/>
    </location>
</feature>
<feature type="region of interest" description="Disordered" evidence="14">
    <location>
        <begin position="626"/>
        <end position="647"/>
    </location>
</feature>
<protein>
    <recommendedName>
        <fullName evidence="12">Eukaryotic translation initiation factor 4 gamma 2</fullName>
    </recommendedName>
</protein>
<dbReference type="AlphaFoldDB" id="Q5KTT5"/>
<keyword evidence="5" id="KW-0396">Initiation factor</keyword>
<evidence type="ECO:0000256" key="12">
    <source>
        <dbReference type="ARBA" id="ARBA00040449"/>
    </source>
</evidence>
<gene>
    <name evidence="17" type="primary">NAT1</name>
</gene>
<feature type="compositionally biased region" description="Polar residues" evidence="14">
    <location>
        <begin position="33"/>
        <end position="49"/>
    </location>
</feature>
<evidence type="ECO:0000256" key="13">
    <source>
        <dbReference type="ARBA" id="ARBA00046720"/>
    </source>
</evidence>
<evidence type="ECO:0000256" key="4">
    <source>
        <dbReference type="ARBA" id="ARBA00022499"/>
    </source>
</evidence>
<sequence>FTIFFHKTSIELDKVDGHASSVTGPSRKEGRNSPRTPAGNSSPTVGLHSSQKRWIPASQLPRDVKTSHDQTEIIFRKVRSILNKLTPENFSKLCLDILNVGIKSKVILKGIVILIFDKSIDEPRYSTLYANLCYRLYHEAPNFDPPPSQPIKVPHGSTQRPNTFRRLLIAKLQDEFGNRNKKLEAFDAKDGPLDADEEEQRSISKRHMLGNIKFIGELYRLDILQESIMHKCIKQLINKKKKGNINDISEDLECLSQIMMTCGKKLDHTMAKSLMNQYFERIEVLRKKHNDLPSRIRFLLQDVIELRRNEWMPRKVHRENGPKTLKQVQAEVAEMYDIVNGETAYASYQEDYRGGENFLGGFRATSSYQMQQQYPGRENFFPQAPQYSGSYSGHPGIPPGDGNDHSFDFFGTINPQPSVRPTMEKKSPSNKAPPAPPTSNMGYAGDPRYNNSPRSQGPHLMQNGYSGYGAGPPDVRGSGSYASEQFPAQMKQGLRNGNAQNYKFDQKPGKEIPPRFQRQKQQQQQRGLPGVINPGSAHNKELEKISSLGTGASLRNGGALGPRKNPVFTSLNSGGSDAQIQQRPHQPRMPEVVPYTMPQGKYNPPTPYVTGGGMQGAKSKVLSQTGVPQRPSSIHQSRRGIPSKRHPTPIINETNINAIQPPFQKVIDNANQQTLLNKKQTPVMAEKGKFKKTTLIKEDVEKTCDEILENFFKGFKSCEQTCRDLSEAKIAKKHMNIIASQALVKSLSENEEKREQTCGLLAHLITLRLLTKENILEGIQSMYDRLALLETEILTIKSVAASIVARLIINDLASLEDVGERLVGGYHFPLFLLTLQRMSKLKGQDWMTESFKKSKIEMIQMLPEASQSKSSMIAILEGKQLQFLFPLAHMEAKLTNQIKQNSNPTSIYKWIKENVTTDLHTDPGFINVLVSCCLDHVTRSSSLAEDVDRTQNPTKEIKEKERHLLVEIKPVMQKFLHEKRKLQLHALYASQVYCFNKNFPKGLLLRLFNEMYEEDIIDEETYFVWKENVNDTYPGKGKALFQVNTWLKWLHEAEPEDDDDA</sequence>
<evidence type="ECO:0000256" key="11">
    <source>
        <dbReference type="ARBA" id="ARBA00037759"/>
    </source>
</evidence>
<feature type="region of interest" description="Disordered" evidence="14">
    <location>
        <begin position="553"/>
        <end position="589"/>
    </location>
</feature>
<dbReference type="Pfam" id="PF02854">
    <property type="entry name" value="MIF4G"/>
    <property type="match status" value="1"/>
</dbReference>
<evidence type="ECO:0000313" key="17">
    <source>
        <dbReference type="EMBL" id="BAD83641.1"/>
    </source>
</evidence>
<dbReference type="GO" id="GO:0003743">
    <property type="term" value="F:translation initiation factor activity"/>
    <property type="evidence" value="ECO:0007669"/>
    <property type="project" value="UniProtKB-KW"/>
</dbReference>
<dbReference type="InterPro" id="IPR016024">
    <property type="entry name" value="ARM-type_fold"/>
</dbReference>
<feature type="compositionally biased region" description="Polar residues" evidence="14">
    <location>
        <begin position="626"/>
        <end position="635"/>
    </location>
</feature>
<dbReference type="GO" id="GO:0016281">
    <property type="term" value="C:eukaryotic translation initiation factor 4F complex"/>
    <property type="evidence" value="ECO:0007669"/>
    <property type="project" value="TreeGrafter"/>
</dbReference>
<dbReference type="SMART" id="SM00543">
    <property type="entry name" value="MIF4G"/>
    <property type="match status" value="1"/>
</dbReference>
<evidence type="ECO:0000256" key="1">
    <source>
        <dbReference type="ARBA" id="ARBA00005775"/>
    </source>
</evidence>
<dbReference type="InterPro" id="IPR003890">
    <property type="entry name" value="MIF4G-like_typ-3"/>
</dbReference>
<dbReference type="GO" id="GO:0003729">
    <property type="term" value="F:mRNA binding"/>
    <property type="evidence" value="ECO:0007669"/>
    <property type="project" value="TreeGrafter"/>
</dbReference>
<feature type="domain" description="W2" evidence="15">
    <location>
        <begin position="877"/>
        <end position="1060"/>
    </location>
</feature>
<proteinExistence type="evidence at transcript level"/>
<keyword evidence="6" id="KW-0597">Phosphoprotein</keyword>
<evidence type="ECO:0000256" key="8">
    <source>
        <dbReference type="ARBA" id="ARBA00022845"/>
    </source>
</evidence>
<dbReference type="SMART" id="SM00515">
    <property type="entry name" value="eIF5C"/>
    <property type="match status" value="1"/>
</dbReference>
<comment type="similarity">
    <text evidence="1">Belongs to the eukaryotic initiation factor 4G family.</text>
</comment>
<keyword evidence="2" id="KW-0488">Methylation</keyword>
<dbReference type="InterPro" id="IPR003307">
    <property type="entry name" value="W2_domain"/>
</dbReference>
<keyword evidence="9" id="KW-0648">Protein biosynthesis</keyword>
<feature type="region of interest" description="Disordered" evidence="14">
    <location>
        <begin position="16"/>
        <end position="51"/>
    </location>
</feature>
<dbReference type="PROSITE" id="PS51363">
    <property type="entry name" value="W2"/>
    <property type="match status" value="1"/>
</dbReference>
<dbReference type="Pfam" id="PF02020">
    <property type="entry name" value="W2"/>
    <property type="match status" value="1"/>
</dbReference>
<organism evidence="17">
    <name type="scientific">Halocynthia roretzi</name>
    <name type="common">Sea squirt</name>
    <name type="synonym">Cynthia roretzi</name>
    <dbReference type="NCBI Taxonomy" id="7729"/>
    <lineage>
        <taxon>Eukaryota</taxon>
        <taxon>Metazoa</taxon>
        <taxon>Chordata</taxon>
        <taxon>Tunicata</taxon>
        <taxon>Ascidiacea</taxon>
        <taxon>Stolidobranchia</taxon>
        <taxon>Pyuridae</taxon>
        <taxon>Halocynthia</taxon>
    </lineage>
</organism>
<dbReference type="EMBL" id="AB096102">
    <property type="protein sequence ID" value="BAD83641.1"/>
    <property type="molecule type" value="mRNA"/>
</dbReference>
<keyword evidence="8" id="KW-0810">Translation regulation</keyword>
<dbReference type="PANTHER" id="PTHR23253">
    <property type="entry name" value="EUKARYOTIC TRANSLATION INITIATION FACTOR 4 GAMMA"/>
    <property type="match status" value="1"/>
</dbReference>
<evidence type="ECO:0000256" key="10">
    <source>
        <dbReference type="ARBA" id="ARBA00022990"/>
    </source>
</evidence>
<dbReference type="Pfam" id="PF02847">
    <property type="entry name" value="MA3"/>
    <property type="match status" value="1"/>
</dbReference>
<evidence type="ECO:0000256" key="9">
    <source>
        <dbReference type="ARBA" id="ARBA00022917"/>
    </source>
</evidence>
<name>Q5KTT5_HALRO</name>
<feature type="domain" description="MI" evidence="16">
    <location>
        <begin position="699"/>
        <end position="823"/>
    </location>
</feature>
<keyword evidence="7" id="KW-0832">Ubl conjugation</keyword>
<reference evidence="17" key="1">
    <citation type="journal article" date="2005" name="Genomics">
        <title>Evolutionarily conserved non-AUG translation initiation in NAT1/p97/DAP5 (EIF4G2).</title>
        <authorList>
            <person name="Takahashi K."/>
            <person name="Maruyama M."/>
            <person name="Tokuzawa Y."/>
            <person name="Murakami M."/>
            <person name="Oda Y."/>
            <person name="Yoshikane N."/>
            <person name="Makabe K.W."/>
            <person name="Ichisaka T."/>
            <person name="Yamanaka S."/>
        </authorList>
    </citation>
    <scope>NUCLEOTIDE SEQUENCE</scope>
</reference>
<dbReference type="SUPFAM" id="SSF48371">
    <property type="entry name" value="ARM repeat"/>
    <property type="match status" value="3"/>
</dbReference>
<evidence type="ECO:0000256" key="6">
    <source>
        <dbReference type="ARBA" id="ARBA00022553"/>
    </source>
</evidence>
<accession>Q5KTT5</accession>
<evidence type="ECO:0000259" key="15">
    <source>
        <dbReference type="PROSITE" id="PS51363"/>
    </source>
</evidence>
<feature type="region of interest" description="Disordered" evidence="14">
    <location>
        <begin position="388"/>
        <end position="481"/>
    </location>
</feature>
<comment type="subunit">
    <text evidence="13">Interacts with the serine/threonine protein kinases MKNK1 and MKNK2. Binds EIF4A and EIF3. Interacts with MIF4GD. Interacts with DAZAP2.</text>
</comment>
<evidence type="ECO:0000256" key="2">
    <source>
        <dbReference type="ARBA" id="ARBA00022481"/>
    </source>
</evidence>
<evidence type="ECO:0000256" key="14">
    <source>
        <dbReference type="SAM" id="MobiDB-lite"/>
    </source>
</evidence>
<feature type="non-terminal residue" evidence="17">
    <location>
        <position position="1"/>
    </location>
</feature>
<feature type="region of interest" description="Disordered" evidence="14">
    <location>
        <begin position="499"/>
        <end position="537"/>
    </location>
</feature>
<evidence type="ECO:0000256" key="3">
    <source>
        <dbReference type="ARBA" id="ARBA00022491"/>
    </source>
</evidence>
<feature type="compositionally biased region" description="Polar residues" evidence="14">
    <location>
        <begin position="567"/>
        <end position="584"/>
    </location>
</feature>
<feature type="compositionally biased region" description="Low complexity" evidence="14">
    <location>
        <begin position="515"/>
        <end position="526"/>
    </location>
</feature>
<evidence type="ECO:0000256" key="7">
    <source>
        <dbReference type="ARBA" id="ARBA00022843"/>
    </source>
</evidence>
<dbReference type="CDD" id="cd11559">
    <property type="entry name" value="W2_eIF4G1_like"/>
    <property type="match status" value="1"/>
</dbReference>
<dbReference type="PROSITE" id="PS51366">
    <property type="entry name" value="MI"/>
    <property type="match status" value="1"/>
</dbReference>
<keyword evidence="10" id="KW-0007">Acetylation</keyword>
<dbReference type="InterPro" id="IPR003891">
    <property type="entry name" value="Initiation_fac_eIF4g_MI"/>
</dbReference>
<keyword evidence="3" id="KW-0678">Repressor</keyword>
<evidence type="ECO:0000259" key="16">
    <source>
        <dbReference type="PROSITE" id="PS51366"/>
    </source>
</evidence>